<dbReference type="AlphaFoldDB" id="A0A517ZIB0"/>
<evidence type="ECO:0000313" key="3">
    <source>
        <dbReference type="EMBL" id="QDU42179.1"/>
    </source>
</evidence>
<dbReference type="Gene3D" id="1.20.5.780">
    <property type="entry name" value="Single helix bin"/>
    <property type="match status" value="1"/>
</dbReference>
<gene>
    <name evidence="3" type="ORF">Mal52_06340</name>
</gene>
<protein>
    <recommendedName>
        <fullName evidence="5">DUF1778 domain-containing protein</fullName>
    </recommendedName>
</protein>
<evidence type="ECO:0000256" key="1">
    <source>
        <dbReference type="ARBA" id="ARBA00022649"/>
    </source>
</evidence>
<evidence type="ECO:0000256" key="2">
    <source>
        <dbReference type="ARBA" id="ARBA00049988"/>
    </source>
</evidence>
<keyword evidence="1" id="KW-1277">Toxin-antitoxin system</keyword>
<dbReference type="GO" id="GO:0006355">
    <property type="term" value="P:regulation of DNA-templated transcription"/>
    <property type="evidence" value="ECO:0007669"/>
    <property type="project" value="InterPro"/>
</dbReference>
<dbReference type="Proteomes" id="UP000319383">
    <property type="component" value="Chromosome"/>
</dbReference>
<comment type="similarity">
    <text evidence="2">Belongs to the TacA antitoxin family.</text>
</comment>
<reference evidence="3 4" key="1">
    <citation type="submission" date="2019-02" db="EMBL/GenBank/DDBJ databases">
        <title>Deep-cultivation of Planctomycetes and their phenomic and genomic characterization uncovers novel biology.</title>
        <authorList>
            <person name="Wiegand S."/>
            <person name="Jogler M."/>
            <person name="Boedeker C."/>
            <person name="Pinto D."/>
            <person name="Vollmers J."/>
            <person name="Rivas-Marin E."/>
            <person name="Kohn T."/>
            <person name="Peeters S.H."/>
            <person name="Heuer A."/>
            <person name="Rast P."/>
            <person name="Oberbeckmann S."/>
            <person name="Bunk B."/>
            <person name="Jeske O."/>
            <person name="Meyerdierks A."/>
            <person name="Storesund J.E."/>
            <person name="Kallscheuer N."/>
            <person name="Luecker S."/>
            <person name="Lage O.M."/>
            <person name="Pohl T."/>
            <person name="Merkel B.J."/>
            <person name="Hornburger P."/>
            <person name="Mueller R.-W."/>
            <person name="Bruemmer F."/>
            <person name="Labrenz M."/>
            <person name="Spormann A.M."/>
            <person name="Op den Camp H."/>
            <person name="Overmann J."/>
            <person name="Amann R."/>
            <person name="Jetten M.S.M."/>
            <person name="Mascher T."/>
            <person name="Medema M.H."/>
            <person name="Devos D.P."/>
            <person name="Kaster A.-K."/>
            <person name="Ovreas L."/>
            <person name="Rohde M."/>
            <person name="Galperin M.Y."/>
            <person name="Jogler C."/>
        </authorList>
    </citation>
    <scope>NUCLEOTIDE SEQUENCE [LARGE SCALE GENOMIC DNA]</scope>
    <source>
        <strain evidence="3 4">Mal52</strain>
    </source>
</reference>
<dbReference type="KEGG" id="sdyn:Mal52_06340"/>
<evidence type="ECO:0000313" key="4">
    <source>
        <dbReference type="Proteomes" id="UP000319383"/>
    </source>
</evidence>
<evidence type="ECO:0008006" key="5">
    <source>
        <dbReference type="Google" id="ProtNLM"/>
    </source>
</evidence>
<dbReference type="InterPro" id="IPR014795">
    <property type="entry name" value="TacA_1-like"/>
</dbReference>
<dbReference type="InterPro" id="IPR010985">
    <property type="entry name" value="Ribbon_hlx_hlx"/>
</dbReference>
<dbReference type="PANTHER" id="PTHR35401:SF2">
    <property type="entry name" value="ABC-TYPE TRANSPORT SYSTEM"/>
    <property type="match status" value="1"/>
</dbReference>
<dbReference type="RefSeq" id="WP_145374259.1">
    <property type="nucleotide sequence ID" value="NZ_CP036276.1"/>
</dbReference>
<dbReference type="EMBL" id="CP036276">
    <property type="protein sequence ID" value="QDU42179.1"/>
    <property type="molecule type" value="Genomic_DNA"/>
</dbReference>
<dbReference type="Pfam" id="PF08681">
    <property type="entry name" value="TacA1"/>
    <property type="match status" value="1"/>
</dbReference>
<organism evidence="3 4">
    <name type="scientific">Symmachiella dynata</name>
    <dbReference type="NCBI Taxonomy" id="2527995"/>
    <lineage>
        <taxon>Bacteria</taxon>
        <taxon>Pseudomonadati</taxon>
        <taxon>Planctomycetota</taxon>
        <taxon>Planctomycetia</taxon>
        <taxon>Planctomycetales</taxon>
        <taxon>Planctomycetaceae</taxon>
        <taxon>Symmachiella</taxon>
    </lineage>
</organism>
<sequence>MATDSPKSEARINFRLPADLKQQIEQAAAHLGQSVSEFAASNLAQAAQETIREQSVTQLTNQDRDLFFALLDNVDAQPNDALKTAAQNYTQQME</sequence>
<dbReference type="SUPFAM" id="SSF47598">
    <property type="entry name" value="Ribbon-helix-helix"/>
    <property type="match status" value="1"/>
</dbReference>
<accession>A0A517ZIB0</accession>
<keyword evidence="4" id="KW-1185">Reference proteome</keyword>
<name>A0A517ZIB0_9PLAN</name>
<dbReference type="PANTHER" id="PTHR35401">
    <property type="entry name" value="COPG FAMILY HELIX-TURN-HELIX PROTEIN-RELATED-RELATED"/>
    <property type="match status" value="1"/>
</dbReference>
<proteinExistence type="inferred from homology"/>